<dbReference type="SUPFAM" id="SSF56235">
    <property type="entry name" value="N-terminal nucleophile aminohydrolases (Ntn hydrolases)"/>
    <property type="match status" value="1"/>
</dbReference>
<evidence type="ECO:0000256" key="6">
    <source>
        <dbReference type="ARBA" id="ARBA00022962"/>
    </source>
</evidence>
<evidence type="ECO:0000256" key="2">
    <source>
        <dbReference type="ARBA" id="ARBA00005752"/>
    </source>
</evidence>
<evidence type="ECO:0000313" key="10">
    <source>
        <dbReference type="Proteomes" id="UP001165367"/>
    </source>
</evidence>
<keyword evidence="5" id="KW-0067">ATP-binding</keyword>
<dbReference type="InterPro" id="IPR014729">
    <property type="entry name" value="Rossmann-like_a/b/a_fold"/>
</dbReference>
<comment type="caution">
    <text evidence="9">The sequence shown here is derived from an EMBL/GenBank/DDBJ whole genome shotgun (WGS) entry which is preliminary data.</text>
</comment>
<protein>
    <recommendedName>
        <fullName evidence="3">asparagine synthase (glutamine-hydrolyzing)</fullName>
        <ecNumber evidence="3">6.3.5.4</ecNumber>
    </recommendedName>
</protein>
<reference evidence="9" key="1">
    <citation type="submission" date="2022-01" db="EMBL/GenBank/DDBJ databases">
        <authorList>
            <person name="Jo J.-H."/>
            <person name="Im W.-T."/>
        </authorList>
    </citation>
    <scope>NUCLEOTIDE SEQUENCE</scope>
    <source>
        <strain evidence="9">NA20</strain>
    </source>
</reference>
<dbReference type="GO" id="GO:0004066">
    <property type="term" value="F:asparagine synthase (glutamine-hydrolyzing) activity"/>
    <property type="evidence" value="ECO:0007669"/>
    <property type="project" value="UniProtKB-EC"/>
</dbReference>
<evidence type="ECO:0000256" key="4">
    <source>
        <dbReference type="ARBA" id="ARBA00022741"/>
    </source>
</evidence>
<evidence type="ECO:0000313" key="9">
    <source>
        <dbReference type="EMBL" id="MCG2616864.1"/>
    </source>
</evidence>
<dbReference type="RefSeq" id="WP_237875401.1">
    <property type="nucleotide sequence ID" value="NZ_JAKLTR010000015.1"/>
</dbReference>
<evidence type="ECO:0000256" key="1">
    <source>
        <dbReference type="ARBA" id="ARBA00005187"/>
    </source>
</evidence>
<dbReference type="PROSITE" id="PS51278">
    <property type="entry name" value="GATASE_TYPE_2"/>
    <property type="match status" value="1"/>
</dbReference>
<comment type="similarity">
    <text evidence="2">Belongs to the asparagine synthetase family.</text>
</comment>
<dbReference type="InterPro" id="IPR051786">
    <property type="entry name" value="ASN_synthetase/amidase"/>
</dbReference>
<organism evidence="9 10">
    <name type="scientific">Terrimonas ginsenosidimutans</name>
    <dbReference type="NCBI Taxonomy" id="2908004"/>
    <lineage>
        <taxon>Bacteria</taxon>
        <taxon>Pseudomonadati</taxon>
        <taxon>Bacteroidota</taxon>
        <taxon>Chitinophagia</taxon>
        <taxon>Chitinophagales</taxon>
        <taxon>Chitinophagaceae</taxon>
        <taxon>Terrimonas</taxon>
    </lineage>
</organism>
<dbReference type="InterPro" id="IPR006426">
    <property type="entry name" value="Asn_synth_AEB"/>
</dbReference>
<dbReference type="PANTHER" id="PTHR43284">
    <property type="entry name" value="ASPARAGINE SYNTHETASE (GLUTAMINE-HYDROLYZING)"/>
    <property type="match status" value="1"/>
</dbReference>
<keyword evidence="6" id="KW-0315">Glutamine amidotransferase</keyword>
<evidence type="ECO:0000256" key="3">
    <source>
        <dbReference type="ARBA" id="ARBA00012737"/>
    </source>
</evidence>
<dbReference type="InterPro" id="IPR033738">
    <property type="entry name" value="AsnB_N"/>
</dbReference>
<evidence type="ECO:0000256" key="5">
    <source>
        <dbReference type="ARBA" id="ARBA00022840"/>
    </source>
</evidence>
<name>A0ABS9KWY5_9BACT</name>
<dbReference type="PIRSF" id="PIRSF001589">
    <property type="entry name" value="Asn_synthetase_glu-h"/>
    <property type="match status" value="1"/>
</dbReference>
<proteinExistence type="inferred from homology"/>
<keyword evidence="9" id="KW-0436">Ligase</keyword>
<dbReference type="EC" id="6.3.5.4" evidence="3"/>
<dbReference type="InterPro" id="IPR029055">
    <property type="entry name" value="Ntn_hydrolases_N"/>
</dbReference>
<dbReference type="EMBL" id="JAKLTR010000015">
    <property type="protein sequence ID" value="MCG2616864.1"/>
    <property type="molecule type" value="Genomic_DNA"/>
</dbReference>
<dbReference type="Pfam" id="PF00733">
    <property type="entry name" value="Asn_synthase"/>
    <property type="match status" value="1"/>
</dbReference>
<keyword evidence="10" id="KW-1185">Reference proteome</keyword>
<dbReference type="InterPro" id="IPR001962">
    <property type="entry name" value="Asn_synthase"/>
</dbReference>
<dbReference type="Gene3D" id="3.40.50.620">
    <property type="entry name" value="HUPs"/>
    <property type="match status" value="1"/>
</dbReference>
<evidence type="ECO:0000259" key="8">
    <source>
        <dbReference type="PROSITE" id="PS51278"/>
    </source>
</evidence>
<evidence type="ECO:0000256" key="7">
    <source>
        <dbReference type="ARBA" id="ARBA00048741"/>
    </source>
</evidence>
<sequence>MCGIAGFVDFRKDTTSETLKRMTDAVTHRGPDDAGYEVYEHASALVGFGQRRLSILDLSPLGHQPMHFGENLIVNFNGEIYNFKEIRKELEEKGYTFKSWSDTEVILKGYDCWGLDVIQKFTGMFAIALYDVSKEEIYLIRDRAGVKPLYYFWDGSSLLFGSELKSLYQHPSFKKNIDVNSLALYLQFSYIPAPSTIFYDTYKLVPGHILTIKLKSKELKTDKYWDVFDHYNKPKLNVSDNEAIEQTHDLMKKAYEYRMVADVPVGVFLSGGYDSSSVAALLQAGRTDKLKTFTIGFNENEFNEAPEAKKIANYLGTDHTEWYLTAKEAGEVLPLLPEIYDEPFSDNSTVPTVLVSKLARQQVKVALSADGGDEIFGGYGKFSQAEKYTTGMPSAVQKILSTSMSLINPEYIPYFNKQYNFTTRYEKMKLIWKSQDPVQAVKYISQYIPEREVESFLGKSFDRYHTFFEEGDKVLKNDGVTNRLLAIDYKTFLVDNNLVKVDRATMSVGLEGREPMLDHKLIEYLAQLPSNFKIRNGVNKWLLKEIVHKYIPKELMERPKRPFIAPLMIWFRDELKEQLRYYLSETNLAKTGVFNPAPIIALREDYLAGKRVNYQKLWQLLVFQLWYDRWIQKL</sequence>
<dbReference type="CDD" id="cd01991">
    <property type="entry name" value="Asn_synthase_B_C"/>
    <property type="match status" value="1"/>
</dbReference>
<accession>A0ABS9KWY5</accession>
<dbReference type="Gene3D" id="3.60.20.10">
    <property type="entry name" value="Glutamine Phosphoribosylpyrophosphate, subunit 1, domain 1"/>
    <property type="match status" value="1"/>
</dbReference>
<feature type="domain" description="Glutamine amidotransferase type-2" evidence="8">
    <location>
        <begin position="2"/>
        <end position="215"/>
    </location>
</feature>
<dbReference type="SUPFAM" id="SSF52402">
    <property type="entry name" value="Adenine nucleotide alpha hydrolases-like"/>
    <property type="match status" value="1"/>
</dbReference>
<dbReference type="Proteomes" id="UP001165367">
    <property type="component" value="Unassembled WGS sequence"/>
</dbReference>
<comment type="catalytic activity">
    <reaction evidence="7">
        <text>L-aspartate + L-glutamine + ATP + H2O = L-asparagine + L-glutamate + AMP + diphosphate + H(+)</text>
        <dbReference type="Rhea" id="RHEA:12228"/>
        <dbReference type="ChEBI" id="CHEBI:15377"/>
        <dbReference type="ChEBI" id="CHEBI:15378"/>
        <dbReference type="ChEBI" id="CHEBI:29985"/>
        <dbReference type="ChEBI" id="CHEBI:29991"/>
        <dbReference type="ChEBI" id="CHEBI:30616"/>
        <dbReference type="ChEBI" id="CHEBI:33019"/>
        <dbReference type="ChEBI" id="CHEBI:58048"/>
        <dbReference type="ChEBI" id="CHEBI:58359"/>
        <dbReference type="ChEBI" id="CHEBI:456215"/>
        <dbReference type="EC" id="6.3.5.4"/>
    </reaction>
</comment>
<dbReference type="NCBIfam" id="TIGR01536">
    <property type="entry name" value="asn_synth_AEB"/>
    <property type="match status" value="1"/>
</dbReference>
<keyword evidence="4" id="KW-0547">Nucleotide-binding</keyword>
<dbReference type="InterPro" id="IPR017932">
    <property type="entry name" value="GATase_2_dom"/>
</dbReference>
<gene>
    <name evidence="9" type="primary">asnB</name>
    <name evidence="9" type="ORF">LZZ85_21385</name>
</gene>
<dbReference type="PANTHER" id="PTHR43284:SF1">
    <property type="entry name" value="ASPARAGINE SYNTHETASE"/>
    <property type="match status" value="1"/>
</dbReference>
<dbReference type="Pfam" id="PF13537">
    <property type="entry name" value="GATase_7"/>
    <property type="match status" value="1"/>
</dbReference>
<dbReference type="CDD" id="cd00712">
    <property type="entry name" value="AsnB"/>
    <property type="match status" value="1"/>
</dbReference>
<comment type="pathway">
    <text evidence="1">Amino-acid biosynthesis; L-asparagine biosynthesis; L-asparagine from L-aspartate (L-Gln route): step 1/1.</text>
</comment>